<name>A0A1I7N9D3_9BACT</name>
<reference evidence="2" key="1">
    <citation type="submission" date="2016-10" db="EMBL/GenBank/DDBJ databases">
        <authorList>
            <person name="Varghese N."/>
            <person name="Submissions S."/>
        </authorList>
    </citation>
    <scope>NUCLEOTIDE SEQUENCE [LARGE SCALE GENOMIC DNA]</scope>
    <source>
        <strain evidence="2">DSM 14807</strain>
    </source>
</reference>
<organism evidence="1 2">
    <name type="scientific">Thermoflavifilum thermophilum</name>
    <dbReference type="NCBI Taxonomy" id="1393122"/>
    <lineage>
        <taxon>Bacteria</taxon>
        <taxon>Pseudomonadati</taxon>
        <taxon>Bacteroidota</taxon>
        <taxon>Chitinophagia</taxon>
        <taxon>Chitinophagales</taxon>
        <taxon>Chitinophagaceae</taxon>
        <taxon>Thermoflavifilum</taxon>
    </lineage>
</organism>
<sequence length="147" mass="17007">MHRFIPHTLAYVCIVMLIASCHSHNQQSAQTSQQDSLQALENQILHVHDSLMGKIGDLRRASATMQHLRDSLHLQNAVWDRIINQLSLADSAMFNWMGQFDIDKDTAQPDLRKQYLITQLQYVEQVKDSMYRALDSAQILLKPYTER</sequence>
<dbReference type="EMBL" id="FPCJ01000001">
    <property type="protein sequence ID" value="SFV31248.1"/>
    <property type="molecule type" value="Genomic_DNA"/>
</dbReference>
<evidence type="ECO:0000313" key="2">
    <source>
        <dbReference type="Proteomes" id="UP000199537"/>
    </source>
</evidence>
<dbReference type="RefSeq" id="WP_092458592.1">
    <property type="nucleotide sequence ID" value="NZ_FPCJ01000001.1"/>
</dbReference>
<evidence type="ECO:0000313" key="1">
    <source>
        <dbReference type="EMBL" id="SFV31248.1"/>
    </source>
</evidence>
<dbReference type="PROSITE" id="PS51257">
    <property type="entry name" value="PROKAR_LIPOPROTEIN"/>
    <property type="match status" value="1"/>
</dbReference>
<dbReference type="Proteomes" id="UP000199537">
    <property type="component" value="Unassembled WGS sequence"/>
</dbReference>
<accession>A0A1I7N9D3</accession>
<dbReference type="AlphaFoldDB" id="A0A1I7N9D3"/>
<gene>
    <name evidence="1" type="ORF">SAMN05660895_1020</name>
</gene>
<keyword evidence="2" id="KW-1185">Reference proteome</keyword>
<dbReference type="OrthoDB" id="1436925at2"/>
<proteinExistence type="predicted"/>
<protein>
    <submittedName>
        <fullName evidence="1">Uncharacterized protein</fullName>
    </submittedName>
</protein>